<dbReference type="InterPro" id="IPR011589">
    <property type="entry name" value="UCP004961"/>
</dbReference>
<dbReference type="PANTHER" id="PTHR42206:SF1">
    <property type="entry name" value="METAL-DEPENDENT HYDROLASE"/>
    <property type="match status" value="1"/>
</dbReference>
<evidence type="ECO:0000313" key="2">
    <source>
        <dbReference type="Proteomes" id="UP000060778"/>
    </source>
</evidence>
<reference evidence="1 2" key="1">
    <citation type="submission" date="2013-11" db="EMBL/GenBank/DDBJ databases">
        <title>Comparative genomics of Ignicoccus.</title>
        <authorList>
            <person name="Podar M."/>
        </authorList>
    </citation>
    <scope>NUCLEOTIDE SEQUENCE [LARGE SCALE GENOMIC DNA]</scope>
    <source>
        <strain evidence="1 2">DSM 13165</strain>
    </source>
</reference>
<dbReference type="AlphaFoldDB" id="A0A0U2VBJ6"/>
<dbReference type="Proteomes" id="UP000060778">
    <property type="component" value="Chromosome"/>
</dbReference>
<keyword evidence="2" id="KW-1185">Reference proteome</keyword>
<dbReference type="InterPro" id="IPR001130">
    <property type="entry name" value="TatD-like"/>
</dbReference>
<organism evidence="1 2">
    <name type="scientific">Ignicoccus islandicus DSM 13165</name>
    <dbReference type="NCBI Taxonomy" id="940295"/>
    <lineage>
        <taxon>Archaea</taxon>
        <taxon>Thermoproteota</taxon>
        <taxon>Thermoprotei</taxon>
        <taxon>Desulfurococcales</taxon>
        <taxon>Desulfurococcaceae</taxon>
        <taxon>Ignicoccus</taxon>
    </lineage>
</organism>
<dbReference type="Pfam" id="PF01026">
    <property type="entry name" value="TatD_DNase"/>
    <property type="match status" value="1"/>
</dbReference>
<sequence length="282" mass="31854">MVPIADGHTHSNPVKGLGMEKIAPKFREEGGWFVAIVGLSPWHYGLEATFEGYEKALEITVRECEKARKAGLKASCLFGFHPADVDKFMGRMQPHEVLELGLKVLELVEKGLREGKLDGIGEVGRQHYKTHPISVVIAEKIMDRAFQISKDFDAVVHLHLEQGGKVSVIDIKERIERYGTNSDRIVMHHLRGKTLRYAIEEGVRCTVPGVKGLLENVVSLPPEYIIESDHIDDPKRPGIVVYPWEMARNQKELLENGLVEEDYLYRVNVENVVKVFKVEPPT</sequence>
<dbReference type="KEGG" id="iis:EYM_01425"/>
<dbReference type="RefSeq" id="WP_075049331.1">
    <property type="nucleotide sequence ID" value="NZ_CP006867.1"/>
</dbReference>
<dbReference type="GO" id="GO:0016788">
    <property type="term" value="F:hydrolase activity, acting on ester bonds"/>
    <property type="evidence" value="ECO:0007669"/>
    <property type="project" value="InterPro"/>
</dbReference>
<proteinExistence type="predicted"/>
<dbReference type="Gene3D" id="3.20.20.140">
    <property type="entry name" value="Metal-dependent hydrolases"/>
    <property type="match status" value="1"/>
</dbReference>
<dbReference type="EMBL" id="CP006867">
    <property type="protein sequence ID" value="ALU11474.1"/>
    <property type="molecule type" value="Genomic_DNA"/>
</dbReference>
<dbReference type="InterPro" id="IPR032466">
    <property type="entry name" value="Metal_Hydrolase"/>
</dbReference>
<dbReference type="PANTHER" id="PTHR42206">
    <property type="entry name" value="METAL-DEPENDENT HYDROLASE-RELATED"/>
    <property type="match status" value="1"/>
</dbReference>
<dbReference type="SUPFAM" id="SSF51556">
    <property type="entry name" value="Metallo-dependent hydrolases"/>
    <property type="match status" value="1"/>
</dbReference>
<gene>
    <name evidence="1" type="ORF">EYM_01425</name>
</gene>
<dbReference type="STRING" id="940295.EYM_01425"/>
<dbReference type="GeneID" id="30679695"/>
<evidence type="ECO:0000313" key="1">
    <source>
        <dbReference type="EMBL" id="ALU11474.1"/>
    </source>
</evidence>
<dbReference type="PIRSF" id="PIRSF004961">
    <property type="entry name" value="UCP004961_TatD"/>
    <property type="match status" value="1"/>
</dbReference>
<accession>A0A0U2VBJ6</accession>
<dbReference type="OrthoDB" id="52767at2157"/>
<name>A0A0U2VBJ6_9CREN</name>
<protein>
    <submittedName>
        <fullName evidence="1">TatD family hydrolase</fullName>
    </submittedName>
</protein>
<keyword evidence="1" id="KW-0378">Hydrolase</keyword>